<dbReference type="Pfam" id="PF25794">
    <property type="entry name" value="SACS"/>
    <property type="match status" value="2"/>
</dbReference>
<protein>
    <submittedName>
        <fullName evidence="3">15051_t:CDS:1</fullName>
    </submittedName>
</protein>
<name>A0A9W4WT78_9GLOM</name>
<dbReference type="AlphaFoldDB" id="A0A9W4WT78"/>
<organism evidence="3 4">
    <name type="scientific">Funneliformis geosporum</name>
    <dbReference type="NCBI Taxonomy" id="1117311"/>
    <lineage>
        <taxon>Eukaryota</taxon>
        <taxon>Fungi</taxon>
        <taxon>Fungi incertae sedis</taxon>
        <taxon>Mucoromycota</taxon>
        <taxon>Glomeromycotina</taxon>
        <taxon>Glomeromycetes</taxon>
        <taxon>Glomerales</taxon>
        <taxon>Glomeraceae</taxon>
        <taxon>Funneliformis</taxon>
    </lineage>
</organism>
<dbReference type="SUPFAM" id="SSF55874">
    <property type="entry name" value="ATPase domain of HSP90 chaperone/DNA topoisomerase II/histidine kinase"/>
    <property type="match status" value="2"/>
</dbReference>
<sequence length="1032" mass="119824">MANKSGTPGRARGKEFRPREPYTHRLRKILEEYPDGSQVLREILQNSDDAKSTEQVFILDRNTYPSDSVFEPELENKYQRTSLKLDRYQGPALLAKNNTIFEERDFQSLLKLADSEKRDQFDKIGVMGVGFNSIYHITDSPSFITGDNYVILDPHEWYFSGGFQFDFVGDKLAESHPDQFAPFRMPCDKLYEGTVFRYPLRTEDDSIDSNISKKIYKPDEILEMFHKFYDNESINCLLFLKYIERISFYELKQGATEPELLYAINLENADKVRENRRLIVENIVPMMNSLKLGKLEGNNQLDTSYIASFCRQTRSSKKSSSWLILNYLDDLLEAESYFHEKFKRNIGDYKFIPNVDKDLVSLVVPILESKVKNKKFLKHLEWDTFPKVENVLRQLELCYESSQLPKNLENICKAIYEYMNKTLQANDESSKKKFDIIKSQLENKSWILCKNKFYSVDKVVFRLSSRFSDNDSIIVELPYSSELKDFFKDMGVRDEIGIKDFILIIKNIVKENKKKGSSDDVMKNVIKDIVQILEQIANDAGAKQFSIIIDERQKFKHDPSENSLLSDEMDGWQGPALWIYNDAEFTDRDFRALIKLGVGGKTNDDTKIGRFGIGFNCAFHVTDLPSIVSGQNIAFLDPNAKFLPAQGYPPRRHRGTRFNFIDKELWKFTDQCYPYKALFECFDFMGDCSFKEAVGFGKKTLFRLPLRTSELAEISEISNRTVEVRDILHRFSNVRGIKEMLFLRNIESCSLHHINEQETRMIWQAQIHMTDACRKIRSGVTDTIQIYQLNIERIVPNKIVSEMWLLCTGGRECVNSEFREFSNGNRLKFSYPEFRGEIYSYLPLSIVTNLRVHLNGNFSLSSARSNISQSENDFLQADYNDKFLPPELQNDSVCLEALVRIGLNREVNHTTYIKCAESLISQIRNIQRGIVPIDVVKSRAKVLVRYLYEHVDALNFNEEQWNKILDMKFVPSENSLPSQLYHTPKETSGFENEHLLYKSCLKQLSYNSQLLETVETSNNKSVTQLTSQCLEV</sequence>
<feature type="domain" description="Sacsin/Nov" evidence="2">
    <location>
        <begin position="524"/>
        <end position="760"/>
    </location>
</feature>
<dbReference type="InterPro" id="IPR052972">
    <property type="entry name" value="Sacsin_chaperone_reg"/>
</dbReference>
<reference evidence="3" key="1">
    <citation type="submission" date="2022-08" db="EMBL/GenBank/DDBJ databases">
        <authorList>
            <person name="Kallberg Y."/>
            <person name="Tangrot J."/>
            <person name="Rosling A."/>
        </authorList>
    </citation>
    <scope>NUCLEOTIDE SEQUENCE</scope>
    <source>
        <strain evidence="3">Wild A</strain>
    </source>
</reference>
<evidence type="ECO:0000313" key="4">
    <source>
        <dbReference type="Proteomes" id="UP001153678"/>
    </source>
</evidence>
<dbReference type="InterPro" id="IPR058210">
    <property type="entry name" value="SACS/Nov_dom"/>
</dbReference>
<dbReference type="Proteomes" id="UP001153678">
    <property type="component" value="Unassembled WGS sequence"/>
</dbReference>
<gene>
    <name evidence="3" type="ORF">FWILDA_LOCUS4551</name>
</gene>
<dbReference type="InterPro" id="IPR036890">
    <property type="entry name" value="HATPase_C_sf"/>
</dbReference>
<dbReference type="PANTHER" id="PTHR15600">
    <property type="entry name" value="SACSIN"/>
    <property type="match status" value="1"/>
</dbReference>
<dbReference type="Gene3D" id="3.30.565.10">
    <property type="entry name" value="Histidine kinase-like ATPase, C-terminal domain"/>
    <property type="match status" value="1"/>
</dbReference>
<dbReference type="GO" id="GO:0030544">
    <property type="term" value="F:Hsp70 protein binding"/>
    <property type="evidence" value="ECO:0007669"/>
    <property type="project" value="TreeGrafter"/>
</dbReference>
<comment type="caution">
    <text evidence="3">The sequence shown here is derived from an EMBL/GenBank/DDBJ whole genome shotgun (WGS) entry which is preliminary data.</text>
</comment>
<dbReference type="EMBL" id="CAMKVN010000693">
    <property type="protein sequence ID" value="CAI2170379.1"/>
    <property type="molecule type" value="Genomic_DNA"/>
</dbReference>
<evidence type="ECO:0000259" key="2">
    <source>
        <dbReference type="Pfam" id="PF25794"/>
    </source>
</evidence>
<keyword evidence="4" id="KW-1185">Reference proteome</keyword>
<evidence type="ECO:0000256" key="1">
    <source>
        <dbReference type="SAM" id="MobiDB-lite"/>
    </source>
</evidence>
<feature type="domain" description="Sacsin/Nov" evidence="2">
    <location>
        <begin position="19"/>
        <end position="262"/>
    </location>
</feature>
<feature type="compositionally biased region" description="Basic and acidic residues" evidence="1">
    <location>
        <begin position="12"/>
        <end position="23"/>
    </location>
</feature>
<dbReference type="OrthoDB" id="1262810at2759"/>
<proteinExistence type="predicted"/>
<accession>A0A9W4WT78</accession>
<evidence type="ECO:0000313" key="3">
    <source>
        <dbReference type="EMBL" id="CAI2170379.1"/>
    </source>
</evidence>
<dbReference type="NCBIfam" id="NF047352">
    <property type="entry name" value="P_loop_sacsin"/>
    <property type="match status" value="1"/>
</dbReference>
<feature type="region of interest" description="Disordered" evidence="1">
    <location>
        <begin position="1"/>
        <end position="23"/>
    </location>
</feature>
<dbReference type="PANTHER" id="PTHR15600:SF42">
    <property type="entry name" value="SACSIN"/>
    <property type="match status" value="1"/>
</dbReference>